<dbReference type="Proteomes" id="UP001144205">
    <property type="component" value="Unassembled WGS sequence"/>
</dbReference>
<name>A0ABQ5LPY3_9RHOB</name>
<accession>A0ABQ5LPY3</accession>
<comment type="caution">
    <text evidence="2">The sequence shown here is derived from an EMBL/GenBank/DDBJ whole genome shotgun (WGS) entry which is preliminary data.</text>
</comment>
<dbReference type="SUPFAM" id="SSF51395">
    <property type="entry name" value="FMN-linked oxidoreductases"/>
    <property type="match status" value="1"/>
</dbReference>
<dbReference type="EMBL" id="BROH01000001">
    <property type="protein sequence ID" value="GKY87060.1"/>
    <property type="molecule type" value="Genomic_DNA"/>
</dbReference>
<evidence type="ECO:0000313" key="2">
    <source>
        <dbReference type="EMBL" id="GKY87060.1"/>
    </source>
</evidence>
<dbReference type="InterPro" id="IPR045247">
    <property type="entry name" value="Oye-like"/>
</dbReference>
<dbReference type="PANTHER" id="PTHR22893:SF91">
    <property type="entry name" value="NADPH DEHYDROGENASE 2-RELATED"/>
    <property type="match status" value="1"/>
</dbReference>
<gene>
    <name evidence="2" type="primary">nerA</name>
    <name evidence="2" type="ORF">STA1M1_09290</name>
</gene>
<feature type="domain" description="NADH:flavin oxidoreductase/NADH oxidase N-terminal" evidence="1">
    <location>
        <begin position="4"/>
        <end position="342"/>
    </location>
</feature>
<dbReference type="CDD" id="cd02933">
    <property type="entry name" value="OYE_like_FMN"/>
    <property type="match status" value="1"/>
</dbReference>
<dbReference type="Pfam" id="PF00724">
    <property type="entry name" value="Oxidored_FMN"/>
    <property type="match status" value="1"/>
</dbReference>
<keyword evidence="3" id="KW-1185">Reference proteome</keyword>
<protein>
    <submittedName>
        <fullName evidence="2">Alkene reductase</fullName>
    </submittedName>
</protein>
<dbReference type="InterPro" id="IPR013785">
    <property type="entry name" value="Aldolase_TIM"/>
</dbReference>
<dbReference type="PANTHER" id="PTHR22893">
    <property type="entry name" value="NADH OXIDOREDUCTASE-RELATED"/>
    <property type="match status" value="1"/>
</dbReference>
<proteinExistence type="predicted"/>
<sequence length="365" mass="40258">MYEKLLSPTKIGAWELANSIVMPPLTRNRADKDCVQNPRAPEYYGMRNAAGLIICEATQISPDATGYPRTPGIWTEEQTARWKEVVDAIHEGDAKAVLQFWHCGRISHPDNQPEGIQPMAPSAVKPENPIYTDVAGDVVDNPMPREMTEEDIQYVLESYRKAAENAKKAGFDGVELHCANGYLIDQFAASNTNIRTDKWGGSRENRVRFMEEAVKAVMKVFPKECVGVRIAGHGTFNEIFDEDPQAKFEAMLGVAEKLGIGYVHIIRPVVSGNIQMEASALDSQVIDTARRIFSGSIIGAAGYDLDSGEAELKAGRVEAVAFGRAHVGNPDLVRRIREGIPLTESNQDTWYTPGDEGYMDYPVAP</sequence>
<dbReference type="Gene3D" id="3.20.20.70">
    <property type="entry name" value="Aldolase class I"/>
    <property type="match status" value="1"/>
</dbReference>
<organism evidence="2 3">
    <name type="scientific">Sinisalibacter aestuarii</name>
    <dbReference type="NCBI Taxonomy" id="2949426"/>
    <lineage>
        <taxon>Bacteria</taxon>
        <taxon>Pseudomonadati</taxon>
        <taxon>Pseudomonadota</taxon>
        <taxon>Alphaproteobacteria</taxon>
        <taxon>Rhodobacterales</taxon>
        <taxon>Roseobacteraceae</taxon>
        <taxon>Sinisalibacter</taxon>
    </lineage>
</organism>
<evidence type="ECO:0000259" key="1">
    <source>
        <dbReference type="Pfam" id="PF00724"/>
    </source>
</evidence>
<dbReference type="InterPro" id="IPR001155">
    <property type="entry name" value="OxRdtase_FMN_N"/>
</dbReference>
<reference evidence="2" key="1">
    <citation type="journal article" date="2023" name="Int. J. Syst. Evol. Microbiol.">
        <title>Sinisalibacter aestuarii sp. nov., isolated from estuarine sediment of the Arakawa River.</title>
        <authorList>
            <person name="Arafat S.T."/>
            <person name="Hirano S."/>
            <person name="Sato A."/>
            <person name="Takeuchi K."/>
            <person name="Yasuda T."/>
            <person name="Terahara T."/>
            <person name="Hamada M."/>
            <person name="Kobayashi T."/>
        </authorList>
    </citation>
    <scope>NUCLEOTIDE SEQUENCE</scope>
    <source>
        <strain evidence="2">B-399</strain>
    </source>
</reference>
<evidence type="ECO:0000313" key="3">
    <source>
        <dbReference type="Proteomes" id="UP001144205"/>
    </source>
</evidence>